<dbReference type="Gene3D" id="3.40.50.150">
    <property type="entry name" value="Vaccinia Virus protein VP39"/>
    <property type="match status" value="1"/>
</dbReference>
<sequence>MWKPNSINVSDSKDLSELPSNKIALTVTSPPYHNAINYQEHQDTEKWYRGTVEISLEDWIEEMRRVFSEVYRVTKPGGFCCIVIGNEIIEGKSKLPLPALLLVELTKKEIGWSFFEEIIWNKVTGGKKRFRVTVQHPYPTYYYPNIMHEQIIILRKMPFHNFKDSKSKLVLDNLMKKEVANSIWHIAPMPPSYRKFHPAAFPEEIPYRLIQLYSNVGDLVLDPFVGSGQTTKMARFLRRKYFGVDKSAKYVKIAQKRTLEPPSLRKMQLVPNWKKPEPL</sequence>
<dbReference type="EMBL" id="LN890280">
    <property type="protein sequence ID" value="CUR51316.1"/>
    <property type="molecule type" value="Genomic_DNA"/>
</dbReference>
<reference evidence="11" key="1">
    <citation type="submission" date="2015-10" db="EMBL/GenBank/DDBJ databases">
        <authorList>
            <person name="Lehtovirta-Morley L.E."/>
            <person name="Vieille C."/>
        </authorList>
    </citation>
    <scope>NUCLEOTIDE SEQUENCE [LARGE SCALE GENOMIC DNA]</scope>
</reference>
<keyword evidence="3" id="KW-0808">Transferase</keyword>
<comment type="similarity">
    <text evidence="1">Belongs to the N(4)/N(6)-methyltransferase family. N(4) subfamily.</text>
</comment>
<name>A0A128A1T0_9ARCH</name>
<dbReference type="REBASE" id="145374">
    <property type="entry name" value="M.Nde280ORF551P"/>
</dbReference>
<keyword evidence="11" id="KW-1185">Reference proteome</keyword>
<evidence type="ECO:0000313" key="11">
    <source>
        <dbReference type="Proteomes" id="UP000196239"/>
    </source>
</evidence>
<dbReference type="GO" id="GO:0032259">
    <property type="term" value="P:methylation"/>
    <property type="evidence" value="ECO:0007669"/>
    <property type="project" value="UniProtKB-KW"/>
</dbReference>
<dbReference type="InterPro" id="IPR029063">
    <property type="entry name" value="SAM-dependent_MTases_sf"/>
</dbReference>
<dbReference type="EC" id="2.1.1.113" evidence="8"/>
<dbReference type="InterPro" id="IPR017985">
    <property type="entry name" value="MeTrfase_CN4_CS"/>
</dbReference>
<evidence type="ECO:0000256" key="6">
    <source>
        <dbReference type="ARBA" id="ARBA00023125"/>
    </source>
</evidence>
<dbReference type="InterPro" id="IPR001091">
    <property type="entry name" value="RM_Methyltransferase"/>
</dbReference>
<dbReference type="Proteomes" id="UP000196239">
    <property type="component" value="Chromosome 1"/>
</dbReference>
<dbReference type="GO" id="GO:0015667">
    <property type="term" value="F:site-specific DNA-methyltransferase (cytosine-N4-specific) activity"/>
    <property type="evidence" value="ECO:0007669"/>
    <property type="project" value="UniProtKB-EC"/>
</dbReference>
<dbReference type="GO" id="GO:0008170">
    <property type="term" value="F:N-methyltransferase activity"/>
    <property type="evidence" value="ECO:0007669"/>
    <property type="project" value="InterPro"/>
</dbReference>
<feature type="domain" description="DNA methylase N-4/N-6" evidence="9">
    <location>
        <begin position="23"/>
        <end position="256"/>
    </location>
</feature>
<protein>
    <recommendedName>
        <fullName evidence="8">Type II methyltransferase</fullName>
        <ecNumber evidence="8">2.1.1.113</ecNumber>
    </recommendedName>
    <alternativeName>
        <fullName evidence="8">N-4 cytosine-specific methyltransferase</fullName>
    </alternativeName>
</protein>
<proteinExistence type="inferred from homology"/>
<evidence type="ECO:0000256" key="5">
    <source>
        <dbReference type="ARBA" id="ARBA00022747"/>
    </source>
</evidence>
<dbReference type="KEGG" id="ndv:NDEV_0551"/>
<keyword evidence="2 8" id="KW-0489">Methyltransferase</keyword>
<organism evidence="10 11">
    <name type="scientific">Nitrosotalea devaniterrae</name>
    <dbReference type="NCBI Taxonomy" id="1078905"/>
    <lineage>
        <taxon>Archaea</taxon>
        <taxon>Nitrososphaerota</taxon>
        <taxon>Nitrososphaeria</taxon>
        <taxon>Nitrosotaleales</taxon>
        <taxon>Nitrosotaleaceae</taxon>
        <taxon>Nitrosotalea</taxon>
    </lineage>
</organism>
<evidence type="ECO:0000256" key="4">
    <source>
        <dbReference type="ARBA" id="ARBA00022691"/>
    </source>
</evidence>
<evidence type="ECO:0000256" key="1">
    <source>
        <dbReference type="ARBA" id="ARBA00010203"/>
    </source>
</evidence>
<evidence type="ECO:0000313" key="10">
    <source>
        <dbReference type="EMBL" id="CUR51316.1"/>
    </source>
</evidence>
<evidence type="ECO:0000256" key="3">
    <source>
        <dbReference type="ARBA" id="ARBA00022679"/>
    </source>
</evidence>
<evidence type="ECO:0000256" key="7">
    <source>
        <dbReference type="ARBA" id="ARBA00049120"/>
    </source>
</evidence>
<dbReference type="PRINTS" id="PR00508">
    <property type="entry name" value="S21N4MTFRASE"/>
</dbReference>
<keyword evidence="5 8" id="KW-0680">Restriction system</keyword>
<evidence type="ECO:0000256" key="2">
    <source>
        <dbReference type="ARBA" id="ARBA00022603"/>
    </source>
</evidence>
<dbReference type="GO" id="GO:0003677">
    <property type="term" value="F:DNA binding"/>
    <property type="evidence" value="ECO:0007669"/>
    <property type="project" value="UniProtKB-KW"/>
</dbReference>
<evidence type="ECO:0000256" key="8">
    <source>
        <dbReference type="RuleBase" id="RU362026"/>
    </source>
</evidence>
<gene>
    <name evidence="10" type="ORF">NDEV_0551</name>
</gene>
<dbReference type="SUPFAM" id="SSF53335">
    <property type="entry name" value="S-adenosyl-L-methionine-dependent methyltransferases"/>
    <property type="match status" value="1"/>
</dbReference>
<comment type="catalytic activity">
    <reaction evidence="7 8">
        <text>a 2'-deoxycytidine in DNA + S-adenosyl-L-methionine = an N(4)-methyl-2'-deoxycytidine in DNA + S-adenosyl-L-homocysteine + H(+)</text>
        <dbReference type="Rhea" id="RHEA:16857"/>
        <dbReference type="Rhea" id="RHEA-COMP:11369"/>
        <dbReference type="Rhea" id="RHEA-COMP:13674"/>
        <dbReference type="ChEBI" id="CHEBI:15378"/>
        <dbReference type="ChEBI" id="CHEBI:57856"/>
        <dbReference type="ChEBI" id="CHEBI:59789"/>
        <dbReference type="ChEBI" id="CHEBI:85452"/>
        <dbReference type="ChEBI" id="CHEBI:137933"/>
        <dbReference type="EC" id="2.1.1.113"/>
    </reaction>
</comment>
<dbReference type="Pfam" id="PF01555">
    <property type="entry name" value="N6_N4_Mtase"/>
    <property type="match status" value="1"/>
</dbReference>
<dbReference type="AlphaFoldDB" id="A0A128A1T0"/>
<keyword evidence="6" id="KW-0238">DNA-binding</keyword>
<dbReference type="PROSITE" id="PS00093">
    <property type="entry name" value="N4_MTASE"/>
    <property type="match status" value="1"/>
</dbReference>
<accession>A0A128A1T0</accession>
<dbReference type="GO" id="GO:0009307">
    <property type="term" value="P:DNA restriction-modification system"/>
    <property type="evidence" value="ECO:0007669"/>
    <property type="project" value="UniProtKB-KW"/>
</dbReference>
<keyword evidence="4 8" id="KW-0949">S-adenosyl-L-methionine</keyword>
<evidence type="ECO:0000259" key="9">
    <source>
        <dbReference type="Pfam" id="PF01555"/>
    </source>
</evidence>
<dbReference type="InterPro" id="IPR002941">
    <property type="entry name" value="DNA_methylase_N4/N6"/>
</dbReference>